<evidence type="ECO:0000313" key="3">
    <source>
        <dbReference type="EMBL" id="WRT66165.1"/>
    </source>
</evidence>
<sequence length="473" mass="52739">MSINTEEHSSLATLLYPPGVDGRPSDENDNHHGLMEYLQNDFPHTETNNAGHQNAGRTDHNSLPPLPGNNLISDKSNTSSSGRIPSQPITSQGQFTSSFQQQGETQVNNQRSPSPPNPSIPIPNSLAKLANQTISSLSLPDPSILYGQEAVERAALLAHVGDRGEMGGKRRKAPHERAGWKEMDSQPNGAKRRRGRKSDMASSNNNIDHTIVEDLSNLSNPSNTLLGHQEQQSQLLQEQRQQTQTQPQPQQQIQQKNDGRDIYENDLRHLTQLSQNLLRQDPTEKVPTIDPQSQFPLQTNQGEPATDNNDSKYLDPALAPTQREITPTQPQPSDAQNPNSPGGDSKLSRAEQNKRAQQAFRRRREEHMKKLESDSVQLGLVKRQMEQKDAMLRDLVLALESSKIEIAALRSSLQFVIPHSSVYPLTEQGTLNLGEEITISNERPATEDELLNAFDLLERQAREVAKQNRSRDN</sequence>
<dbReference type="Gene3D" id="1.20.5.170">
    <property type="match status" value="1"/>
</dbReference>
<feature type="region of interest" description="Disordered" evidence="1">
    <location>
        <begin position="162"/>
        <end position="257"/>
    </location>
</feature>
<gene>
    <name evidence="3" type="ORF">IL334_003118</name>
</gene>
<proteinExistence type="predicted"/>
<feature type="compositionally biased region" description="Polar residues" evidence="1">
    <location>
        <begin position="70"/>
        <end position="89"/>
    </location>
</feature>
<dbReference type="PROSITE" id="PS00036">
    <property type="entry name" value="BZIP_BASIC"/>
    <property type="match status" value="1"/>
</dbReference>
<feature type="compositionally biased region" description="Low complexity" evidence="1">
    <location>
        <begin position="90"/>
        <end position="106"/>
    </location>
</feature>
<accession>A0ABZ1CX00</accession>
<name>A0ABZ1CX00_9TREE</name>
<feature type="compositionally biased region" description="Basic and acidic residues" evidence="1">
    <location>
        <begin position="175"/>
        <end position="184"/>
    </location>
</feature>
<feature type="region of interest" description="Disordered" evidence="1">
    <location>
        <begin position="277"/>
        <end position="371"/>
    </location>
</feature>
<organism evidence="3 4">
    <name type="scientific">Kwoniella shivajii</name>
    <dbReference type="NCBI Taxonomy" id="564305"/>
    <lineage>
        <taxon>Eukaryota</taxon>
        <taxon>Fungi</taxon>
        <taxon>Dikarya</taxon>
        <taxon>Basidiomycota</taxon>
        <taxon>Agaricomycotina</taxon>
        <taxon>Tremellomycetes</taxon>
        <taxon>Tremellales</taxon>
        <taxon>Cryptococcaceae</taxon>
        <taxon>Kwoniella</taxon>
    </lineage>
</organism>
<feature type="compositionally biased region" description="Polar residues" evidence="1">
    <location>
        <begin position="290"/>
        <end position="308"/>
    </location>
</feature>
<protein>
    <recommendedName>
        <fullName evidence="2">BZIP domain-containing protein</fullName>
    </recommendedName>
</protein>
<dbReference type="InterPro" id="IPR046347">
    <property type="entry name" value="bZIP_sf"/>
</dbReference>
<dbReference type="RefSeq" id="XP_062790905.1">
    <property type="nucleotide sequence ID" value="XM_062934854.1"/>
</dbReference>
<keyword evidence="4" id="KW-1185">Reference proteome</keyword>
<dbReference type="EMBL" id="CP141884">
    <property type="protein sequence ID" value="WRT66165.1"/>
    <property type="molecule type" value="Genomic_DNA"/>
</dbReference>
<dbReference type="GeneID" id="87955249"/>
<evidence type="ECO:0000259" key="2">
    <source>
        <dbReference type="PROSITE" id="PS00036"/>
    </source>
</evidence>
<feature type="compositionally biased region" description="Polar residues" evidence="1">
    <location>
        <begin position="45"/>
        <end position="56"/>
    </location>
</feature>
<feature type="compositionally biased region" description="Basic and acidic residues" evidence="1">
    <location>
        <begin position="23"/>
        <end position="34"/>
    </location>
</feature>
<dbReference type="InterPro" id="IPR004827">
    <property type="entry name" value="bZIP"/>
</dbReference>
<reference evidence="3 4" key="1">
    <citation type="submission" date="2024-01" db="EMBL/GenBank/DDBJ databases">
        <title>Comparative genomics of Cryptococcus and Kwoniella reveals pathogenesis evolution and contrasting modes of karyotype evolution via chromosome fusion or intercentromeric recombination.</title>
        <authorList>
            <person name="Coelho M.A."/>
            <person name="David-Palma M."/>
            <person name="Shea T."/>
            <person name="Bowers K."/>
            <person name="McGinley-Smith S."/>
            <person name="Mohammad A.W."/>
            <person name="Gnirke A."/>
            <person name="Yurkov A.M."/>
            <person name="Nowrousian M."/>
            <person name="Sun S."/>
            <person name="Cuomo C.A."/>
            <person name="Heitman J."/>
        </authorList>
    </citation>
    <scope>NUCLEOTIDE SEQUENCE [LARGE SCALE GENOMIC DNA]</scope>
    <source>
        <strain evidence="3">CBS 11374</strain>
    </source>
</reference>
<evidence type="ECO:0000313" key="4">
    <source>
        <dbReference type="Proteomes" id="UP001329825"/>
    </source>
</evidence>
<feature type="domain" description="BZIP" evidence="2">
    <location>
        <begin position="349"/>
        <end position="363"/>
    </location>
</feature>
<feature type="compositionally biased region" description="Polar residues" evidence="1">
    <location>
        <begin position="323"/>
        <end position="342"/>
    </location>
</feature>
<dbReference type="SUPFAM" id="SSF57959">
    <property type="entry name" value="Leucine zipper domain"/>
    <property type="match status" value="1"/>
</dbReference>
<feature type="region of interest" description="Disordered" evidence="1">
    <location>
        <begin position="1"/>
        <end position="124"/>
    </location>
</feature>
<dbReference type="Proteomes" id="UP001329825">
    <property type="component" value="Chromosome 4"/>
</dbReference>
<feature type="compositionally biased region" description="Low complexity" evidence="1">
    <location>
        <begin position="215"/>
        <end position="255"/>
    </location>
</feature>
<evidence type="ECO:0000256" key="1">
    <source>
        <dbReference type="SAM" id="MobiDB-lite"/>
    </source>
</evidence>